<dbReference type="GeneID" id="115749603"/>
<evidence type="ECO:0000313" key="10">
    <source>
        <dbReference type="Proteomes" id="UP000827889"/>
    </source>
</evidence>
<keyword evidence="6" id="KW-0677">Repeat</keyword>
<evidence type="ECO:0000256" key="2">
    <source>
        <dbReference type="ARBA" id="ARBA00007809"/>
    </source>
</evidence>
<feature type="transmembrane region" description="Helical" evidence="9">
    <location>
        <begin position="138"/>
        <end position="159"/>
    </location>
</feature>
<name>A0ABM3HPA8_9MYRT</name>
<feature type="transmembrane region" description="Helical" evidence="9">
    <location>
        <begin position="110"/>
        <end position="132"/>
    </location>
</feature>
<evidence type="ECO:0000256" key="6">
    <source>
        <dbReference type="ARBA" id="ARBA00022737"/>
    </source>
</evidence>
<evidence type="ECO:0000256" key="3">
    <source>
        <dbReference type="ARBA" id="ARBA00022448"/>
    </source>
</evidence>
<keyword evidence="10" id="KW-1185">Reference proteome</keyword>
<feature type="transmembrane region" description="Helical" evidence="9">
    <location>
        <begin position="15"/>
        <end position="39"/>
    </location>
</feature>
<dbReference type="RefSeq" id="XP_048138433.1">
    <property type="nucleotide sequence ID" value="XM_048282476.1"/>
</dbReference>
<keyword evidence="5 9" id="KW-0812">Transmembrane</keyword>
<protein>
    <submittedName>
        <fullName evidence="11">Bidirectional sugar transporter SWEET12-like isoform X2</fullName>
    </submittedName>
</protein>
<dbReference type="PANTHER" id="PTHR10791:SF22">
    <property type="entry name" value="BIDIRECTIONAL SUGAR TRANSPORTER SWEET11"/>
    <property type="match status" value="1"/>
</dbReference>
<comment type="subcellular location">
    <subcellularLocation>
        <location evidence="1">Endomembrane system</location>
        <topology evidence="1">Multi-pass membrane protein</topology>
    </subcellularLocation>
</comment>
<gene>
    <name evidence="11" type="primary">LOC115749603</name>
</gene>
<dbReference type="PANTHER" id="PTHR10791">
    <property type="entry name" value="RAG1-ACTIVATING PROTEIN 1"/>
    <property type="match status" value="1"/>
</dbReference>
<evidence type="ECO:0000256" key="1">
    <source>
        <dbReference type="ARBA" id="ARBA00004127"/>
    </source>
</evidence>
<keyword evidence="3" id="KW-0813">Transport</keyword>
<evidence type="ECO:0000313" key="11">
    <source>
        <dbReference type="RefSeq" id="XP_048138433.1"/>
    </source>
</evidence>
<dbReference type="Gene3D" id="1.20.1280.290">
    <property type="match status" value="1"/>
</dbReference>
<proteinExistence type="inferred from homology"/>
<dbReference type="InterPro" id="IPR004316">
    <property type="entry name" value="SWEET_rpt"/>
</dbReference>
<reference evidence="11" key="1">
    <citation type="submission" date="2025-08" db="UniProtKB">
        <authorList>
            <consortium name="RefSeq"/>
        </authorList>
    </citation>
    <scope>IDENTIFICATION</scope>
    <source>
        <tissue evidence="11">Leaf</tissue>
    </source>
</reference>
<dbReference type="Pfam" id="PF03083">
    <property type="entry name" value="MtN3_slv"/>
    <property type="match status" value="2"/>
</dbReference>
<organism evidence="10 11">
    <name type="scientific">Rhodamnia argentea</name>
    <dbReference type="NCBI Taxonomy" id="178133"/>
    <lineage>
        <taxon>Eukaryota</taxon>
        <taxon>Viridiplantae</taxon>
        <taxon>Streptophyta</taxon>
        <taxon>Embryophyta</taxon>
        <taxon>Tracheophyta</taxon>
        <taxon>Spermatophyta</taxon>
        <taxon>Magnoliopsida</taxon>
        <taxon>eudicotyledons</taxon>
        <taxon>Gunneridae</taxon>
        <taxon>Pentapetalae</taxon>
        <taxon>rosids</taxon>
        <taxon>malvids</taxon>
        <taxon>Myrtales</taxon>
        <taxon>Myrtaceae</taxon>
        <taxon>Myrtoideae</taxon>
        <taxon>Myrteae</taxon>
        <taxon>Australasian group</taxon>
        <taxon>Rhodamnia</taxon>
    </lineage>
</organism>
<evidence type="ECO:0000256" key="8">
    <source>
        <dbReference type="ARBA" id="ARBA00023136"/>
    </source>
</evidence>
<dbReference type="InterPro" id="IPR047664">
    <property type="entry name" value="SWEET"/>
</dbReference>
<comment type="similarity">
    <text evidence="2">Belongs to the SWEET sugar transporter family.</text>
</comment>
<keyword evidence="7 9" id="KW-1133">Transmembrane helix</keyword>
<evidence type="ECO:0000256" key="4">
    <source>
        <dbReference type="ARBA" id="ARBA00022597"/>
    </source>
</evidence>
<feature type="transmembrane region" description="Helical" evidence="9">
    <location>
        <begin position="77"/>
        <end position="98"/>
    </location>
</feature>
<accession>A0ABM3HPA8</accession>
<keyword evidence="8 9" id="KW-0472">Membrane</keyword>
<evidence type="ECO:0000256" key="9">
    <source>
        <dbReference type="SAM" id="Phobius"/>
    </source>
</evidence>
<evidence type="ECO:0000256" key="7">
    <source>
        <dbReference type="ARBA" id="ARBA00022989"/>
    </source>
</evidence>
<evidence type="ECO:0000256" key="5">
    <source>
        <dbReference type="ARBA" id="ARBA00022692"/>
    </source>
</evidence>
<feature type="transmembrane region" description="Helical" evidence="9">
    <location>
        <begin position="51"/>
        <end position="71"/>
    </location>
</feature>
<keyword evidence="4" id="KW-0762">Sugar transport</keyword>
<dbReference type="Proteomes" id="UP000827889">
    <property type="component" value="Chromosome 7"/>
</dbReference>
<sequence>MLWLYYASLKSESGAFLLITVNSVGCVIETIYIGLYLAYAPKQARMLTLRLLILLNFGGYCSILLLSHFLAKGSTRVQLLGWICVALSIAVFAAPLSVIRMVIRTKSVEFMPFSLSFFLTLSAVTWLLYGLFLKDLYVAGPNVLGVIFGVLQMALHAIYRKGNMTVMEEEKNDTSIGKLSCDIQSCNAHAIASHINTIVLDKDKEKCERSFIVFIEASDKGSVATPSEV</sequence>